<feature type="compositionally biased region" description="Basic residues" evidence="1">
    <location>
        <begin position="278"/>
        <end position="289"/>
    </location>
</feature>
<dbReference type="InterPro" id="IPR007174">
    <property type="entry name" value="Las1"/>
</dbReference>
<evidence type="ECO:0000313" key="3">
    <source>
        <dbReference type="Proteomes" id="UP000198406"/>
    </source>
</evidence>
<comment type="caution">
    <text evidence="2">The sequence shown here is derived from an EMBL/GenBank/DDBJ whole genome shotgun (WGS) entry which is preliminary data.</text>
</comment>
<accession>A0A1Z5J9X3</accession>
<dbReference type="PANTHER" id="PTHR15002">
    <property type="entry name" value="RIBOSOMAL BIOGENESIS PROTEIN LAS1L"/>
    <property type="match status" value="1"/>
</dbReference>
<dbReference type="InParanoid" id="A0A1Z5J9X3"/>
<feature type="region of interest" description="Disordered" evidence="1">
    <location>
        <begin position="273"/>
        <end position="292"/>
    </location>
</feature>
<dbReference type="GO" id="GO:0000460">
    <property type="term" value="P:maturation of 5.8S rRNA"/>
    <property type="evidence" value="ECO:0007669"/>
    <property type="project" value="TreeGrafter"/>
</dbReference>
<dbReference type="EMBL" id="BDSP01000025">
    <property type="protein sequence ID" value="GAX10803.1"/>
    <property type="molecule type" value="Genomic_DNA"/>
</dbReference>
<dbReference type="PANTHER" id="PTHR15002:SF0">
    <property type="entry name" value="RIBOSOMAL BIOGENESIS PROTEIN LAS1L"/>
    <property type="match status" value="1"/>
</dbReference>
<sequence length="617" mass="69008">MLDAARGLLRNERLRGHARLNPWRDVFEFERMGEALLLSTELLQSDDHIISTEAENHRASIIARLEDALQQVNVWKSRTTVMSHSIESTAALSQIILRDVQATISSTELRLAYASAILRAINGLADVLQQQRVNAASVAVLCQQLGIPSWLVGIRHESTHNQLPSLAVLRLSAKSLLHYFHQVYWDPLARAKLDHWNDANSLLQAYHKAALQVVFETEEPMTLPESEPSVKSERPPDRKQEKSEDTELKALLLPFQQSMLGTSFNRFAVLQSTSKKTQEKKKRPKRKPPVAKIQKEPRKAVKIIQLASGKSTCASCGQALVKANVALDILRHAILSYMIWKGPEFDEMIVGGVLFAEAYDQGVGDSFELLKQRYLPLIQSACRAWPGFLTTILIHLMDALLSMETMDQESSGSGEDLGTKISLLEQWVRCLLSKDSLVQTFPVLGPELKCYKPGDTIHCRSLRSLQLPLNSLCDRCEDEGLTDPSSSSYILANLFRDMLSDERVKYFGAEYVLQQEAVIQESSQDSAIGHDETKSMLPAALSLEEMEKLLLGDTTQTPQPAKSIETSGMIVETDNATAAEEPDLDYDNNQTLLRRKCWVRCSHWEVCAIGSLPGHPN</sequence>
<feature type="compositionally biased region" description="Basic and acidic residues" evidence="1">
    <location>
        <begin position="228"/>
        <end position="245"/>
    </location>
</feature>
<dbReference type="GO" id="GO:0030687">
    <property type="term" value="C:preribosome, large subunit precursor"/>
    <property type="evidence" value="ECO:0007669"/>
    <property type="project" value="TreeGrafter"/>
</dbReference>
<dbReference type="GO" id="GO:0000470">
    <property type="term" value="P:maturation of LSU-rRNA"/>
    <property type="evidence" value="ECO:0007669"/>
    <property type="project" value="TreeGrafter"/>
</dbReference>
<protein>
    <submittedName>
        <fullName evidence="2">Uncharacterized protein</fullName>
    </submittedName>
</protein>
<dbReference type="Proteomes" id="UP000198406">
    <property type="component" value="Unassembled WGS sequence"/>
</dbReference>
<organism evidence="2 3">
    <name type="scientific">Fistulifera solaris</name>
    <name type="common">Oleaginous diatom</name>
    <dbReference type="NCBI Taxonomy" id="1519565"/>
    <lineage>
        <taxon>Eukaryota</taxon>
        <taxon>Sar</taxon>
        <taxon>Stramenopiles</taxon>
        <taxon>Ochrophyta</taxon>
        <taxon>Bacillariophyta</taxon>
        <taxon>Bacillariophyceae</taxon>
        <taxon>Bacillariophycidae</taxon>
        <taxon>Naviculales</taxon>
        <taxon>Naviculaceae</taxon>
        <taxon>Fistulifera</taxon>
    </lineage>
</organism>
<evidence type="ECO:0000256" key="1">
    <source>
        <dbReference type="SAM" id="MobiDB-lite"/>
    </source>
</evidence>
<dbReference type="AlphaFoldDB" id="A0A1Z5J9X3"/>
<reference evidence="2 3" key="1">
    <citation type="journal article" date="2015" name="Plant Cell">
        <title>Oil accumulation by the oleaginous diatom Fistulifera solaris as revealed by the genome and transcriptome.</title>
        <authorList>
            <person name="Tanaka T."/>
            <person name="Maeda Y."/>
            <person name="Veluchamy A."/>
            <person name="Tanaka M."/>
            <person name="Abida H."/>
            <person name="Marechal E."/>
            <person name="Bowler C."/>
            <person name="Muto M."/>
            <person name="Sunaga Y."/>
            <person name="Tanaka M."/>
            <person name="Yoshino T."/>
            <person name="Taniguchi T."/>
            <person name="Fukuda Y."/>
            <person name="Nemoto M."/>
            <person name="Matsumoto M."/>
            <person name="Wong P.S."/>
            <person name="Aburatani S."/>
            <person name="Fujibuchi W."/>
        </authorList>
    </citation>
    <scope>NUCLEOTIDE SEQUENCE [LARGE SCALE GENOMIC DNA]</scope>
    <source>
        <strain evidence="2 3">JPCC DA0580</strain>
    </source>
</reference>
<dbReference type="GO" id="GO:0090730">
    <property type="term" value="C:Las1 complex"/>
    <property type="evidence" value="ECO:0007669"/>
    <property type="project" value="InterPro"/>
</dbReference>
<dbReference type="Pfam" id="PF04031">
    <property type="entry name" value="Las1"/>
    <property type="match status" value="1"/>
</dbReference>
<name>A0A1Z5J9X3_FISSO</name>
<evidence type="ECO:0000313" key="2">
    <source>
        <dbReference type="EMBL" id="GAX10803.1"/>
    </source>
</evidence>
<keyword evidence="3" id="KW-1185">Reference proteome</keyword>
<feature type="region of interest" description="Disordered" evidence="1">
    <location>
        <begin position="219"/>
        <end position="245"/>
    </location>
</feature>
<dbReference type="GO" id="GO:0004519">
    <property type="term" value="F:endonuclease activity"/>
    <property type="evidence" value="ECO:0007669"/>
    <property type="project" value="InterPro"/>
</dbReference>
<proteinExistence type="predicted"/>
<dbReference type="OrthoDB" id="10263222at2759"/>
<gene>
    <name evidence="2" type="ORF">FisN_1Hh344</name>
</gene>